<dbReference type="CDD" id="cd04301">
    <property type="entry name" value="NAT_SF"/>
    <property type="match status" value="1"/>
</dbReference>
<evidence type="ECO:0000313" key="3">
    <source>
        <dbReference type="Proteomes" id="UP000198337"/>
    </source>
</evidence>
<dbReference type="RefSeq" id="WP_089262062.1">
    <property type="nucleotide sequence ID" value="NZ_FZNV01000006.1"/>
</dbReference>
<evidence type="ECO:0000259" key="1">
    <source>
        <dbReference type="PROSITE" id="PS51186"/>
    </source>
</evidence>
<dbReference type="PROSITE" id="PS51186">
    <property type="entry name" value="GNAT"/>
    <property type="match status" value="1"/>
</dbReference>
<protein>
    <submittedName>
        <fullName evidence="2">Acetyltransferase (GNAT) family protein</fullName>
    </submittedName>
</protein>
<dbReference type="SUPFAM" id="SSF55729">
    <property type="entry name" value="Acyl-CoA N-acyltransferases (Nat)"/>
    <property type="match status" value="1"/>
</dbReference>
<dbReference type="Proteomes" id="UP000198337">
    <property type="component" value="Unassembled WGS sequence"/>
</dbReference>
<dbReference type="InterPro" id="IPR016181">
    <property type="entry name" value="Acyl_CoA_acyltransferase"/>
</dbReference>
<reference evidence="2 3" key="1">
    <citation type="submission" date="2017-06" db="EMBL/GenBank/DDBJ databases">
        <authorList>
            <person name="Varghese N."/>
            <person name="Submissions S."/>
        </authorList>
    </citation>
    <scope>NUCLEOTIDE SEQUENCE [LARGE SCALE GENOMIC DNA]</scope>
    <source>
        <strain evidence="2 3">DSM 19840</strain>
    </source>
</reference>
<name>A0ABY1SKG8_9FLAO</name>
<dbReference type="EMBL" id="FZNV01000006">
    <property type="protein sequence ID" value="SNR70420.1"/>
    <property type="molecule type" value="Genomic_DNA"/>
</dbReference>
<sequence>MVIKNSNLLDIEEIFKLYRIASDFQRSKQEVVVWPEFDRTMVVQEIDQKRQFKLLIDNTTACIWAITFSDPQIWGARNADTAIYIHRIATNPEFRGRNFVGSIVNWAKKYAALKQKRYIRLDTIGENTGLIRHYTTAGFDFLGMFELNNVDELPPHYKEGPACLFEIDILKRK</sequence>
<proteinExistence type="predicted"/>
<dbReference type="Gene3D" id="3.40.630.30">
    <property type="match status" value="1"/>
</dbReference>
<gene>
    <name evidence="2" type="ORF">SAMN04488009_3290</name>
</gene>
<keyword evidence="3" id="KW-1185">Reference proteome</keyword>
<feature type="domain" description="N-acetyltransferase" evidence="1">
    <location>
        <begin position="1"/>
        <end position="160"/>
    </location>
</feature>
<accession>A0ABY1SKG8</accession>
<dbReference type="InterPro" id="IPR000182">
    <property type="entry name" value="GNAT_dom"/>
</dbReference>
<evidence type="ECO:0000313" key="2">
    <source>
        <dbReference type="EMBL" id="SNR70420.1"/>
    </source>
</evidence>
<comment type="caution">
    <text evidence="2">The sequence shown here is derived from an EMBL/GenBank/DDBJ whole genome shotgun (WGS) entry which is preliminary data.</text>
</comment>
<dbReference type="Pfam" id="PF00583">
    <property type="entry name" value="Acetyltransf_1"/>
    <property type="match status" value="1"/>
</dbReference>
<organism evidence="2 3">
    <name type="scientific">Maribacter sedimenticola</name>
    <dbReference type="NCBI Taxonomy" id="228956"/>
    <lineage>
        <taxon>Bacteria</taxon>
        <taxon>Pseudomonadati</taxon>
        <taxon>Bacteroidota</taxon>
        <taxon>Flavobacteriia</taxon>
        <taxon>Flavobacteriales</taxon>
        <taxon>Flavobacteriaceae</taxon>
        <taxon>Maribacter</taxon>
    </lineage>
</organism>